<evidence type="ECO:0000313" key="7">
    <source>
        <dbReference type="EMBL" id="KAJ8951771.1"/>
    </source>
</evidence>
<accession>A0AAV8YJU0</accession>
<dbReference type="FunFam" id="2.40.10.10:FF:000038">
    <property type="entry name" value="Serine protease"/>
    <property type="match status" value="1"/>
</dbReference>
<feature type="domain" description="Peptidase S1" evidence="6">
    <location>
        <begin position="99"/>
        <end position="348"/>
    </location>
</feature>
<evidence type="ECO:0000256" key="1">
    <source>
        <dbReference type="ARBA" id="ARBA00004613"/>
    </source>
</evidence>
<dbReference type="CDD" id="cd00190">
    <property type="entry name" value="Tryp_SPc"/>
    <property type="match status" value="1"/>
</dbReference>
<dbReference type="Pfam" id="PF18322">
    <property type="entry name" value="CLIP_1"/>
    <property type="match status" value="1"/>
</dbReference>
<evidence type="ECO:0000256" key="3">
    <source>
        <dbReference type="ARBA" id="ARBA00023157"/>
    </source>
</evidence>
<dbReference type="InterPro" id="IPR043504">
    <property type="entry name" value="Peptidase_S1_PA_chymotrypsin"/>
</dbReference>
<dbReference type="PANTHER" id="PTHR24258:SF129">
    <property type="entry name" value="LP15124P-RELATED"/>
    <property type="match status" value="1"/>
</dbReference>
<evidence type="ECO:0000313" key="8">
    <source>
        <dbReference type="Proteomes" id="UP001162156"/>
    </source>
</evidence>
<comment type="caution">
    <text evidence="7">The sequence shown here is derived from an EMBL/GenBank/DDBJ whole genome shotgun (WGS) entry which is preliminary data.</text>
</comment>
<name>A0AAV8YJU0_9CUCU</name>
<dbReference type="InterPro" id="IPR009003">
    <property type="entry name" value="Peptidase_S1_PA"/>
</dbReference>
<dbReference type="InterPro" id="IPR001314">
    <property type="entry name" value="Peptidase_S1A"/>
</dbReference>
<keyword evidence="2" id="KW-0964">Secreted</keyword>
<dbReference type="GO" id="GO:0006508">
    <property type="term" value="P:proteolysis"/>
    <property type="evidence" value="ECO:0007669"/>
    <property type="project" value="InterPro"/>
</dbReference>
<dbReference type="PROSITE" id="PS50240">
    <property type="entry name" value="TRYPSIN_DOM"/>
    <property type="match status" value="1"/>
</dbReference>
<gene>
    <name evidence="7" type="ORF">NQ314_007645</name>
</gene>
<dbReference type="EMBL" id="JANEYF010002076">
    <property type="protein sequence ID" value="KAJ8951771.1"/>
    <property type="molecule type" value="Genomic_DNA"/>
</dbReference>
<dbReference type="Pfam" id="PF00089">
    <property type="entry name" value="Trypsin"/>
    <property type="match status" value="1"/>
</dbReference>
<organism evidence="7 8">
    <name type="scientific">Rhamnusium bicolor</name>
    <dbReference type="NCBI Taxonomy" id="1586634"/>
    <lineage>
        <taxon>Eukaryota</taxon>
        <taxon>Metazoa</taxon>
        <taxon>Ecdysozoa</taxon>
        <taxon>Arthropoda</taxon>
        <taxon>Hexapoda</taxon>
        <taxon>Insecta</taxon>
        <taxon>Pterygota</taxon>
        <taxon>Neoptera</taxon>
        <taxon>Endopterygota</taxon>
        <taxon>Coleoptera</taxon>
        <taxon>Polyphaga</taxon>
        <taxon>Cucujiformia</taxon>
        <taxon>Chrysomeloidea</taxon>
        <taxon>Cerambycidae</taxon>
        <taxon>Lepturinae</taxon>
        <taxon>Rhagiini</taxon>
        <taxon>Rhamnusium</taxon>
    </lineage>
</organism>
<reference evidence="7" key="1">
    <citation type="journal article" date="2023" name="Insect Mol. Biol.">
        <title>Genome sequencing provides insights into the evolution of gene families encoding plant cell wall-degrading enzymes in longhorned beetles.</title>
        <authorList>
            <person name="Shin N.R."/>
            <person name="Okamura Y."/>
            <person name="Kirsch R."/>
            <person name="Pauchet Y."/>
        </authorList>
    </citation>
    <scope>NUCLEOTIDE SEQUENCE</scope>
    <source>
        <strain evidence="7">RBIC_L_NR</strain>
    </source>
</reference>
<sequence>MELLALDLQPHLGEPTGENNCPNENSNCVPYYLCSNGSINTNGEGLIDIRKDEGPCTDYMQICCEKKDQTSQPLTTTPPPVPPPKGCGYRRPNGVGFKITGAKNNESQFGEFPWMAAVFRDIGFPSIPDEYRCGGALIHPQVVITAAHCVSNKNISFKIRVGEWDSVRPNVLYPYQNKKVYSVKIHPQYYSGALYNDIAFLYLESPVTINEHVDVICLPPQEVVTDERCYSTGWGKDQFGKEGVYQVILKKIDLPLVPKDVCQEKLRQTRLGKDFELHRSFMCAGGEKGKDTCKGDGGSPLVCPIKGEEDRYYHAGIVAWGIGCGENDIPGVYTDVAMFREWIDEQMKFNGLDNEIDTSILM</sequence>
<dbReference type="Proteomes" id="UP001162156">
    <property type="component" value="Unassembled WGS sequence"/>
</dbReference>
<evidence type="ECO:0000256" key="4">
    <source>
        <dbReference type="ARBA" id="ARBA00068096"/>
    </source>
</evidence>
<dbReference type="PANTHER" id="PTHR24258">
    <property type="entry name" value="SERINE PROTEASE-RELATED"/>
    <property type="match status" value="1"/>
</dbReference>
<dbReference type="SMART" id="SM00020">
    <property type="entry name" value="Tryp_SPc"/>
    <property type="match status" value="1"/>
</dbReference>
<dbReference type="PROSITE" id="PS00134">
    <property type="entry name" value="TRYPSIN_HIS"/>
    <property type="match status" value="1"/>
</dbReference>
<protein>
    <recommendedName>
        <fullName evidence="4">Phenoloxidase-activating factor 2</fullName>
    </recommendedName>
    <alternativeName>
        <fullName evidence="5">Prophenoloxidase-activating factor II</fullName>
    </alternativeName>
</protein>
<dbReference type="GO" id="GO:0004252">
    <property type="term" value="F:serine-type endopeptidase activity"/>
    <property type="evidence" value="ECO:0007669"/>
    <property type="project" value="InterPro"/>
</dbReference>
<dbReference type="SUPFAM" id="SSF50494">
    <property type="entry name" value="Trypsin-like serine proteases"/>
    <property type="match status" value="1"/>
</dbReference>
<keyword evidence="8" id="KW-1185">Reference proteome</keyword>
<evidence type="ECO:0000256" key="2">
    <source>
        <dbReference type="ARBA" id="ARBA00022525"/>
    </source>
</evidence>
<proteinExistence type="predicted"/>
<dbReference type="GO" id="GO:0005576">
    <property type="term" value="C:extracellular region"/>
    <property type="evidence" value="ECO:0007669"/>
    <property type="project" value="UniProtKB-SubCell"/>
</dbReference>
<dbReference type="InterPro" id="IPR018114">
    <property type="entry name" value="TRYPSIN_HIS"/>
</dbReference>
<keyword evidence="3" id="KW-1015">Disulfide bond</keyword>
<dbReference type="PRINTS" id="PR00722">
    <property type="entry name" value="CHYMOTRYPSIN"/>
</dbReference>
<dbReference type="InterPro" id="IPR041515">
    <property type="entry name" value="PPAF-2-like_Clip"/>
</dbReference>
<comment type="subcellular location">
    <subcellularLocation>
        <location evidence="1">Secreted</location>
    </subcellularLocation>
</comment>
<evidence type="ECO:0000256" key="5">
    <source>
        <dbReference type="ARBA" id="ARBA00076468"/>
    </source>
</evidence>
<dbReference type="Gene3D" id="2.40.10.10">
    <property type="entry name" value="Trypsin-like serine proteases"/>
    <property type="match status" value="2"/>
</dbReference>
<dbReference type="AlphaFoldDB" id="A0AAV8YJU0"/>
<evidence type="ECO:0000259" key="6">
    <source>
        <dbReference type="PROSITE" id="PS50240"/>
    </source>
</evidence>
<dbReference type="InterPro" id="IPR001254">
    <property type="entry name" value="Trypsin_dom"/>
</dbReference>